<feature type="region of interest" description="Disordered" evidence="1">
    <location>
        <begin position="84"/>
        <end position="103"/>
    </location>
</feature>
<gene>
    <name evidence="2" type="ORF">OOU_Y34scaffold00425g4</name>
</gene>
<evidence type="ECO:0000313" key="2">
    <source>
        <dbReference type="EMBL" id="ELQ40545.1"/>
    </source>
</evidence>
<sequence>MDDNNIRRRQNEQPVHPASNQRYSQQSIQDPAQQRRYATSSSADSRYRAAPLNSSPAGTARGMGGSAGYSGYYQDSTAGAFPTGTAMPQSSMSSYHQSTTDYGQDGRQTQNFTGYNPANMMYNVQSASAQNPGVYDTSQQSFQRQPTAALQMMAADVASANPYFSGDASNTGTASMQAQGASSNTSSAVYQNPADRNALLGYSGNMASMSGLASQAAGAAAAAAAAPAAATADVSLDEQEYPATSGLDEAYASYQTALKEIFQNVTNGILQAASESLLNVSDWLLSHVTELGKAAPTKITYRIWTTGYQLNIALAGLTSDDQTLYNDRIKLWNDFNHAWLSLLQKQKELMESGQQLQRNQTLINKDGLEKMAKELLRLCDQIERHGLVDYQYGVWEEQIIARDESNGASATSASRRQ</sequence>
<dbReference type="EMBL" id="JH792990">
    <property type="protein sequence ID" value="ELQ40545.1"/>
    <property type="molecule type" value="Genomic_DNA"/>
</dbReference>
<feature type="region of interest" description="Disordered" evidence="1">
    <location>
        <begin position="1"/>
        <end position="60"/>
    </location>
</feature>
<dbReference type="Proteomes" id="UP000011086">
    <property type="component" value="Unassembled WGS sequence"/>
</dbReference>
<accession>A0AA97P254</accession>
<reference evidence="2" key="1">
    <citation type="journal article" date="2012" name="PLoS Genet.">
        <title>Comparative analysis of the genomes of two field isolates of the rice blast fungus Magnaporthe oryzae.</title>
        <authorList>
            <person name="Xue M."/>
            <person name="Yang J."/>
            <person name="Li Z."/>
            <person name="Hu S."/>
            <person name="Yao N."/>
            <person name="Dean R.A."/>
            <person name="Zhao W."/>
            <person name="Shen M."/>
            <person name="Zhang H."/>
            <person name="Li C."/>
            <person name="Liu L."/>
            <person name="Cao L."/>
            <person name="Xu X."/>
            <person name="Xing Y."/>
            <person name="Hsiang T."/>
            <person name="Zhang Z."/>
            <person name="Xu J.R."/>
            <person name="Peng Y.L."/>
        </authorList>
    </citation>
    <scope>NUCLEOTIDE SEQUENCE</scope>
    <source>
        <strain evidence="2">Y34</strain>
    </source>
</reference>
<evidence type="ECO:0000256" key="1">
    <source>
        <dbReference type="SAM" id="MobiDB-lite"/>
    </source>
</evidence>
<feature type="compositionally biased region" description="Polar residues" evidence="1">
    <location>
        <begin position="86"/>
        <end position="103"/>
    </location>
</feature>
<protein>
    <submittedName>
        <fullName evidence="2">Uncharacterized protein</fullName>
    </submittedName>
</protein>
<feature type="compositionally biased region" description="Polar residues" evidence="1">
    <location>
        <begin position="18"/>
        <end position="44"/>
    </location>
</feature>
<name>A0AA97P254_PYRO3</name>
<dbReference type="AlphaFoldDB" id="A0AA97P254"/>
<feature type="compositionally biased region" description="Basic and acidic residues" evidence="1">
    <location>
        <begin position="1"/>
        <end position="11"/>
    </location>
</feature>
<proteinExistence type="predicted"/>
<organism evidence="2">
    <name type="scientific">Pyricularia oryzae (strain Y34)</name>
    <name type="common">Rice blast fungus</name>
    <name type="synonym">Magnaporthe oryzae</name>
    <dbReference type="NCBI Taxonomy" id="1143189"/>
    <lineage>
        <taxon>Eukaryota</taxon>
        <taxon>Fungi</taxon>
        <taxon>Dikarya</taxon>
        <taxon>Ascomycota</taxon>
        <taxon>Pezizomycotina</taxon>
        <taxon>Sordariomycetes</taxon>
        <taxon>Sordariomycetidae</taxon>
        <taxon>Magnaporthales</taxon>
        <taxon>Pyriculariaceae</taxon>
        <taxon>Pyricularia</taxon>
    </lineage>
</organism>